<dbReference type="GO" id="GO:0004467">
    <property type="term" value="F:long-chain fatty acid-CoA ligase activity"/>
    <property type="evidence" value="ECO:0007669"/>
    <property type="project" value="TreeGrafter"/>
</dbReference>
<evidence type="ECO:0000259" key="3">
    <source>
        <dbReference type="Pfam" id="PF00501"/>
    </source>
</evidence>
<dbReference type="GO" id="GO:0005524">
    <property type="term" value="F:ATP binding"/>
    <property type="evidence" value="ECO:0007669"/>
    <property type="project" value="UniProtKB-KW"/>
</dbReference>
<sequence length="616" mass="67056">MAAQRASDEVIDRSKIENRAPSVAALFVDRVAHSPNREAFRYVDAADPKQWSSVTWSEAGDRVRNLAAGLIVLGVQAEQRVALASATRYEWVLADLAVMCAGAATTTVYPTTTAGDVAYIVANSGSRIVFAEDDAQLAKLRENRGELGDVEKVVLIDGDPGDDDWVITFDQLHDLGEELLAETPDAVHDRIEAIDPDDLATLIYTSGTTGRPKGVRLSHSAWTYEAAAIDATGILDADDLQYLWLPLSHVFGKVLLTLPLQIGFATAVDGRVDKIVENLAVVKPTFMGAAPRIFEKAYARIVSTVREEGGPKEKIFDWAVGVGLRVSKAKQAGESPSLLDSVQHAVADRLVYSTIRERFGGRLKFFISGSAALNRDVAQWFDAVGIVVLEGYGLSETSAASFVNRPAAYRFGTVGWPIPGTETRIADDGEILIKGPGVMSGYHENPEATAEALTDDGWFHTGDIGELDDNGYLRITDRKKDMFKTSNGKYVAPSAVAATFKGICPYVGELIVDGEGKSYCVALISLDAESIGEWAQNHDLGGKSFAEIANAQETRNLIGGYVEELNAGLNRWEQIKKFRILERELTVENGEITPSMKLKRKVVMTNFSDELENLYT</sequence>
<name>A0A076ENG8_RHOOP</name>
<dbReference type="GO" id="GO:0016020">
    <property type="term" value="C:membrane"/>
    <property type="evidence" value="ECO:0007669"/>
    <property type="project" value="TreeGrafter"/>
</dbReference>
<evidence type="ECO:0000313" key="5">
    <source>
        <dbReference type="Proteomes" id="UP000028488"/>
    </source>
</evidence>
<dbReference type="EMBL" id="CP008947">
    <property type="protein sequence ID" value="AII07356.1"/>
    <property type="molecule type" value="Genomic_DNA"/>
</dbReference>
<feature type="domain" description="AMP-dependent synthetase/ligase" evidence="3">
    <location>
        <begin position="29"/>
        <end position="443"/>
    </location>
</feature>
<proteinExistence type="predicted"/>
<dbReference type="RefSeq" id="WP_037238105.1">
    <property type="nucleotide sequence ID" value="NZ_CP008947.1"/>
</dbReference>
<dbReference type="Pfam" id="PF23562">
    <property type="entry name" value="AMP-binding_C_3"/>
    <property type="match status" value="1"/>
</dbReference>
<dbReference type="eggNOG" id="COG1022">
    <property type="taxonomic scope" value="Bacteria"/>
</dbReference>
<dbReference type="SUPFAM" id="SSF56801">
    <property type="entry name" value="Acetyl-CoA synthetase-like"/>
    <property type="match status" value="1"/>
</dbReference>
<protein>
    <submittedName>
        <fullName evidence="4">AMP-dependent synthetase</fullName>
    </submittedName>
</protein>
<dbReference type="PANTHER" id="PTHR43272:SF33">
    <property type="entry name" value="AMP-BINDING DOMAIN-CONTAINING PROTEIN-RELATED"/>
    <property type="match status" value="1"/>
</dbReference>
<dbReference type="PROSITE" id="PS00455">
    <property type="entry name" value="AMP_BINDING"/>
    <property type="match status" value="1"/>
</dbReference>
<keyword evidence="2" id="KW-0067">ATP-binding</keyword>
<dbReference type="InterPro" id="IPR000873">
    <property type="entry name" value="AMP-dep_synth/lig_dom"/>
</dbReference>
<dbReference type="AlphaFoldDB" id="A0A076ENG8"/>
<gene>
    <name evidence="4" type="ORF">EP51_22945</name>
</gene>
<dbReference type="Proteomes" id="UP000028488">
    <property type="component" value="Chromosome"/>
</dbReference>
<dbReference type="InterPro" id="IPR042099">
    <property type="entry name" value="ANL_N_sf"/>
</dbReference>
<dbReference type="InterPro" id="IPR020845">
    <property type="entry name" value="AMP-binding_CS"/>
</dbReference>
<dbReference type="Gene3D" id="3.40.50.12780">
    <property type="entry name" value="N-terminal domain of ligase-like"/>
    <property type="match status" value="1"/>
</dbReference>
<organism evidence="4 5">
    <name type="scientific">Rhodococcus opacus</name>
    <name type="common">Nocardia opaca</name>
    <dbReference type="NCBI Taxonomy" id="37919"/>
    <lineage>
        <taxon>Bacteria</taxon>
        <taxon>Bacillati</taxon>
        <taxon>Actinomycetota</taxon>
        <taxon>Actinomycetes</taxon>
        <taxon>Mycobacteriales</taxon>
        <taxon>Nocardiaceae</taxon>
        <taxon>Rhodococcus</taxon>
    </lineage>
</organism>
<evidence type="ECO:0000256" key="2">
    <source>
        <dbReference type="ARBA" id="ARBA00022840"/>
    </source>
</evidence>
<dbReference type="CDD" id="cd05907">
    <property type="entry name" value="VL_LC_FACS_like"/>
    <property type="match status" value="1"/>
</dbReference>
<reference evidence="4 5" key="1">
    <citation type="submission" date="2014-07" db="EMBL/GenBank/DDBJ databases">
        <title>Genome Sequence of Rhodococcus opacus Strain R7, a Biodegrader of Mono- and Polycyclic Aromatic Hydrocarbons.</title>
        <authorList>
            <person name="Di Gennaro P."/>
            <person name="Zampolli J."/>
            <person name="Presti I."/>
            <person name="Cappelletti M."/>
            <person name="D'Ursi P."/>
            <person name="Orro A."/>
            <person name="Mezzelani A."/>
            <person name="Milanesi L."/>
        </authorList>
    </citation>
    <scope>NUCLEOTIDE SEQUENCE [LARGE SCALE GENOMIC DNA]</scope>
    <source>
        <strain evidence="4 5">R7</strain>
    </source>
</reference>
<accession>A0A076ENG8</accession>
<evidence type="ECO:0000256" key="1">
    <source>
        <dbReference type="ARBA" id="ARBA00022741"/>
    </source>
</evidence>
<dbReference type="Pfam" id="PF00501">
    <property type="entry name" value="AMP-binding"/>
    <property type="match status" value="1"/>
</dbReference>
<keyword evidence="1" id="KW-0547">Nucleotide-binding</keyword>
<evidence type="ECO:0000313" key="4">
    <source>
        <dbReference type="EMBL" id="AII07356.1"/>
    </source>
</evidence>
<dbReference type="PANTHER" id="PTHR43272">
    <property type="entry name" value="LONG-CHAIN-FATTY-ACID--COA LIGASE"/>
    <property type="match status" value="1"/>
</dbReference>